<accession>A0A1J0AGX9</accession>
<evidence type="ECO:0000313" key="1">
    <source>
        <dbReference type="EMBL" id="APB35201.1"/>
    </source>
</evidence>
<dbReference type="KEGG" id="glt:GlitD10_2857"/>
<protein>
    <submittedName>
        <fullName evidence="1">Uncharacterized protein</fullName>
    </submittedName>
</protein>
<reference evidence="1 2" key="1">
    <citation type="submission" date="2016-10" db="EMBL/GenBank/DDBJ databases">
        <title>Description of Gloeomargarita lithophora gen. nov., sp. nov., a thylakoid-bearing basal-branching cyanobacterium with intracellular carbonates, and proposal for Gloeomargaritales ord. nov.</title>
        <authorList>
            <person name="Moreira D."/>
            <person name="Tavera R."/>
            <person name="Benzerara K."/>
            <person name="Skouri-Panet F."/>
            <person name="Couradeau E."/>
            <person name="Gerard E."/>
            <person name="Loussert C."/>
            <person name="Novelo E."/>
            <person name="Zivanovic Y."/>
            <person name="Lopez-Garcia P."/>
        </authorList>
    </citation>
    <scope>NUCLEOTIDE SEQUENCE [LARGE SCALE GENOMIC DNA]</scope>
    <source>
        <strain evidence="1 2">D10</strain>
    </source>
</reference>
<evidence type="ECO:0000313" key="2">
    <source>
        <dbReference type="Proteomes" id="UP000180235"/>
    </source>
</evidence>
<organism evidence="1 2">
    <name type="scientific">Gloeomargarita lithophora Alchichica-D10</name>
    <dbReference type="NCBI Taxonomy" id="1188229"/>
    <lineage>
        <taxon>Bacteria</taxon>
        <taxon>Bacillati</taxon>
        <taxon>Cyanobacteriota</taxon>
        <taxon>Cyanophyceae</taxon>
        <taxon>Gloeomargaritales</taxon>
        <taxon>Gloeomargaritaceae</taxon>
        <taxon>Gloeomargarita</taxon>
    </lineage>
</organism>
<name>A0A1J0AGX9_9CYAN</name>
<dbReference type="OrthoDB" id="573182at2"/>
<proteinExistence type="predicted"/>
<sequence>MQSHAPALVEPAKTWKFLELWVDPVLFPPKILLLVGDQDGSCRIFSPASDYKLVVTHANYDTAQAWLLEDEYERVQGQVLAEEIF</sequence>
<dbReference type="RefSeq" id="WP_071455528.1">
    <property type="nucleotide sequence ID" value="NZ_CP017675.1"/>
</dbReference>
<dbReference type="AlphaFoldDB" id="A0A1J0AGX9"/>
<gene>
    <name evidence="1" type="ORF">GlitD10_2857</name>
</gene>
<dbReference type="Proteomes" id="UP000180235">
    <property type="component" value="Chromosome"/>
</dbReference>
<keyword evidence="2" id="KW-1185">Reference proteome</keyword>
<dbReference type="EMBL" id="CP017675">
    <property type="protein sequence ID" value="APB35201.1"/>
    <property type="molecule type" value="Genomic_DNA"/>
</dbReference>